<dbReference type="InterPro" id="IPR057495">
    <property type="entry name" value="AAA_lid_BCS1"/>
</dbReference>
<keyword evidence="10" id="KW-0472">Membrane</keyword>
<dbReference type="Proteomes" id="UP000636479">
    <property type="component" value="Unassembled WGS sequence"/>
</dbReference>
<dbReference type="SUPFAM" id="SSF52540">
    <property type="entry name" value="P-loop containing nucleoside triphosphate hydrolases"/>
    <property type="match status" value="1"/>
</dbReference>
<dbReference type="RefSeq" id="XP_037220761.1">
    <property type="nucleotide sequence ID" value="XM_037362840.1"/>
</dbReference>
<dbReference type="PANTHER" id="PTHR23070">
    <property type="entry name" value="BCS1 AAA-TYPE ATPASE"/>
    <property type="match status" value="1"/>
</dbReference>
<protein>
    <submittedName>
        <fullName evidence="16">Mitochondrial chaperone BCS1</fullName>
    </submittedName>
</protein>
<evidence type="ECO:0000256" key="12">
    <source>
        <dbReference type="RuleBase" id="RU003651"/>
    </source>
</evidence>
<comment type="catalytic activity">
    <reaction evidence="11">
        <text>ATP + H2O = ADP + phosphate + H(+)</text>
        <dbReference type="Rhea" id="RHEA:13065"/>
        <dbReference type="ChEBI" id="CHEBI:15377"/>
        <dbReference type="ChEBI" id="CHEBI:15378"/>
        <dbReference type="ChEBI" id="CHEBI:30616"/>
        <dbReference type="ChEBI" id="CHEBI:43474"/>
        <dbReference type="ChEBI" id="CHEBI:456216"/>
    </reaction>
    <physiologicalReaction direction="left-to-right" evidence="11">
        <dbReference type="Rhea" id="RHEA:13066"/>
    </physiologicalReaction>
</comment>
<keyword evidence="3" id="KW-0812">Transmembrane</keyword>
<dbReference type="GeneID" id="59345356"/>
<dbReference type="InterPro" id="IPR003960">
    <property type="entry name" value="ATPase_AAA_CS"/>
</dbReference>
<dbReference type="InterPro" id="IPR027417">
    <property type="entry name" value="P-loop_NTPase"/>
</dbReference>
<keyword evidence="6" id="KW-0378">Hydrolase</keyword>
<evidence type="ECO:0000313" key="16">
    <source>
        <dbReference type="EMBL" id="KAF7303789.1"/>
    </source>
</evidence>
<keyword evidence="5" id="KW-0999">Mitochondrion inner membrane</keyword>
<dbReference type="GO" id="GO:0005743">
    <property type="term" value="C:mitochondrial inner membrane"/>
    <property type="evidence" value="ECO:0007669"/>
    <property type="project" value="UniProtKB-SubCell"/>
</dbReference>
<evidence type="ECO:0000256" key="4">
    <source>
        <dbReference type="ARBA" id="ARBA00022741"/>
    </source>
</evidence>
<reference evidence="16" key="1">
    <citation type="submission" date="2020-05" db="EMBL/GenBank/DDBJ databases">
        <title>Mycena genomes resolve the evolution of fungal bioluminescence.</title>
        <authorList>
            <person name="Tsai I.J."/>
        </authorList>
    </citation>
    <scope>NUCLEOTIDE SEQUENCE</scope>
    <source>
        <strain evidence="16">171206Taipei</strain>
    </source>
</reference>
<evidence type="ECO:0000256" key="8">
    <source>
        <dbReference type="ARBA" id="ARBA00022989"/>
    </source>
</evidence>
<dbReference type="PROSITE" id="PS00674">
    <property type="entry name" value="AAA"/>
    <property type="match status" value="1"/>
</dbReference>
<keyword evidence="7 12" id="KW-0067">ATP-binding</keyword>
<dbReference type="InterPro" id="IPR050747">
    <property type="entry name" value="Mitochondrial_chaperone_BCS1"/>
</dbReference>
<evidence type="ECO:0000256" key="2">
    <source>
        <dbReference type="ARBA" id="ARBA00007448"/>
    </source>
</evidence>
<dbReference type="InterPro" id="IPR003959">
    <property type="entry name" value="ATPase_AAA_core"/>
</dbReference>
<feature type="compositionally biased region" description="Polar residues" evidence="13">
    <location>
        <begin position="344"/>
        <end position="357"/>
    </location>
</feature>
<dbReference type="GO" id="GO:0016887">
    <property type="term" value="F:ATP hydrolysis activity"/>
    <property type="evidence" value="ECO:0007669"/>
    <property type="project" value="InterPro"/>
</dbReference>
<dbReference type="Gene3D" id="3.40.50.300">
    <property type="entry name" value="P-loop containing nucleotide triphosphate hydrolases"/>
    <property type="match status" value="1"/>
</dbReference>
<feature type="domain" description="BCS1 N-terminal" evidence="15">
    <location>
        <begin position="60"/>
        <end position="240"/>
    </location>
</feature>
<dbReference type="Pfam" id="PF00004">
    <property type="entry name" value="AAA"/>
    <property type="match status" value="1"/>
</dbReference>
<keyword evidence="17" id="KW-1185">Reference proteome</keyword>
<dbReference type="EMBL" id="JACAZF010000005">
    <property type="protein sequence ID" value="KAF7303789.1"/>
    <property type="molecule type" value="Genomic_DNA"/>
</dbReference>
<feature type="domain" description="AAA+ ATPase" evidence="14">
    <location>
        <begin position="271"/>
        <end position="424"/>
    </location>
</feature>
<evidence type="ECO:0000256" key="1">
    <source>
        <dbReference type="ARBA" id="ARBA00004434"/>
    </source>
</evidence>
<evidence type="ECO:0000256" key="13">
    <source>
        <dbReference type="SAM" id="MobiDB-lite"/>
    </source>
</evidence>
<keyword evidence="4 12" id="KW-0547">Nucleotide-binding</keyword>
<proteinExistence type="inferred from homology"/>
<sequence>MTEALLPVFQQILSSFTGTTVAATTHNVTAEATAFNPSSVSSFLTFLLSFSALRDWAKLALLGGIVEVLRRFLFGGYHTLVDLFWISATFSEEDSSYDWMMVWLSKQPGWRHVRQVQVSTNSLATSRILLDGENDMTHATKSSRKLAYLPSLSTTYHLWYKHRWLSVTRVQTNTGWWGSKEQTLFVNILTRDHRILSSLLQEARAYHIAAQEHKISVYVSDTNNNWRSVARRDKRPLDSIVLDPGQKDLLIADAKDFLKSKEWYQQRAIPHRRGYLLYGAPGSGKSSVIHAIAGELGLDVYIISLSRVGLGDSELNELVNALPERCCALMEDIDAAFTSGLTRESKATISSPDTSENMAAKPGTAGNPPPTSRLSLSGLLNALDGVGAQEGRILFATTNKYEALDPALCRPGRMDVHVEFKLASSLQAKKLFCRFYLPTEDPDSVIKSSTVTGTDSGYSSDGDESLVLTADRVFSPQQIVPLADRFSEAIPERTFSMAALQGFLMTCKARPEMAAKTVKAWVERERNNGE</sequence>
<comment type="subcellular location">
    <subcellularLocation>
        <location evidence="1">Mitochondrion inner membrane</location>
        <topology evidence="1">Single-pass membrane protein</topology>
    </subcellularLocation>
</comment>
<evidence type="ECO:0000256" key="10">
    <source>
        <dbReference type="ARBA" id="ARBA00023136"/>
    </source>
</evidence>
<dbReference type="GO" id="GO:0005524">
    <property type="term" value="F:ATP binding"/>
    <property type="evidence" value="ECO:0007669"/>
    <property type="project" value="UniProtKB-KW"/>
</dbReference>
<dbReference type="InterPro" id="IPR003593">
    <property type="entry name" value="AAA+_ATPase"/>
</dbReference>
<evidence type="ECO:0000259" key="14">
    <source>
        <dbReference type="SMART" id="SM00382"/>
    </source>
</evidence>
<dbReference type="OrthoDB" id="10251412at2759"/>
<dbReference type="SMART" id="SM01024">
    <property type="entry name" value="BCS1_N"/>
    <property type="match status" value="1"/>
</dbReference>
<dbReference type="AlphaFoldDB" id="A0A8H6W955"/>
<evidence type="ECO:0000256" key="9">
    <source>
        <dbReference type="ARBA" id="ARBA00023128"/>
    </source>
</evidence>
<feature type="region of interest" description="Disordered" evidence="13">
    <location>
        <begin position="344"/>
        <end position="372"/>
    </location>
</feature>
<keyword evidence="8" id="KW-1133">Transmembrane helix</keyword>
<evidence type="ECO:0000259" key="15">
    <source>
        <dbReference type="SMART" id="SM01024"/>
    </source>
</evidence>
<evidence type="ECO:0000256" key="6">
    <source>
        <dbReference type="ARBA" id="ARBA00022801"/>
    </source>
</evidence>
<keyword evidence="9" id="KW-0496">Mitochondrion</keyword>
<evidence type="ECO:0000256" key="7">
    <source>
        <dbReference type="ARBA" id="ARBA00022840"/>
    </source>
</evidence>
<gene>
    <name evidence="16" type="ORF">MIND_00608600</name>
</gene>
<dbReference type="Pfam" id="PF25426">
    <property type="entry name" value="AAA_lid_BCS1"/>
    <property type="match status" value="1"/>
</dbReference>
<comment type="similarity">
    <text evidence="2">Belongs to the AAA ATPase family. BCS1 subfamily.</text>
</comment>
<comment type="caution">
    <text evidence="16">The sequence shown here is derived from an EMBL/GenBank/DDBJ whole genome shotgun (WGS) entry which is preliminary data.</text>
</comment>
<evidence type="ECO:0000313" key="17">
    <source>
        <dbReference type="Proteomes" id="UP000636479"/>
    </source>
</evidence>
<evidence type="ECO:0000256" key="5">
    <source>
        <dbReference type="ARBA" id="ARBA00022792"/>
    </source>
</evidence>
<dbReference type="Pfam" id="PF08740">
    <property type="entry name" value="BCS1_N"/>
    <property type="match status" value="1"/>
</dbReference>
<organism evidence="16 17">
    <name type="scientific">Mycena indigotica</name>
    <dbReference type="NCBI Taxonomy" id="2126181"/>
    <lineage>
        <taxon>Eukaryota</taxon>
        <taxon>Fungi</taxon>
        <taxon>Dikarya</taxon>
        <taxon>Basidiomycota</taxon>
        <taxon>Agaricomycotina</taxon>
        <taxon>Agaricomycetes</taxon>
        <taxon>Agaricomycetidae</taxon>
        <taxon>Agaricales</taxon>
        <taxon>Marasmiineae</taxon>
        <taxon>Mycenaceae</taxon>
        <taxon>Mycena</taxon>
    </lineage>
</organism>
<dbReference type="InterPro" id="IPR014851">
    <property type="entry name" value="BCS1_N"/>
</dbReference>
<evidence type="ECO:0000256" key="3">
    <source>
        <dbReference type="ARBA" id="ARBA00022692"/>
    </source>
</evidence>
<accession>A0A8H6W955</accession>
<dbReference type="SMART" id="SM00382">
    <property type="entry name" value="AAA"/>
    <property type="match status" value="1"/>
</dbReference>
<name>A0A8H6W955_9AGAR</name>
<evidence type="ECO:0000256" key="11">
    <source>
        <dbReference type="ARBA" id="ARBA00048778"/>
    </source>
</evidence>